<reference evidence="1 2" key="1">
    <citation type="submission" date="2024-10" db="EMBL/GenBank/DDBJ databases">
        <authorList>
            <person name="Kim D."/>
        </authorList>
    </citation>
    <scope>NUCLEOTIDE SEQUENCE [LARGE SCALE GENOMIC DNA]</scope>
    <source>
        <strain evidence="1">BH-2024</strain>
    </source>
</reference>
<comment type="caution">
    <text evidence="1">The sequence shown here is derived from an EMBL/GenBank/DDBJ whole genome shotgun (WGS) entry which is preliminary data.</text>
</comment>
<evidence type="ECO:0000313" key="2">
    <source>
        <dbReference type="Proteomes" id="UP001620626"/>
    </source>
</evidence>
<dbReference type="Proteomes" id="UP001620626">
    <property type="component" value="Unassembled WGS sequence"/>
</dbReference>
<evidence type="ECO:0000313" key="1">
    <source>
        <dbReference type="EMBL" id="KAL3071952.1"/>
    </source>
</evidence>
<sequence>MLSRSDARLILWNTKILKVRSKPGPLDNGFCEYFTTKWYTRPQLKGKLLMTLRGRAAEEVFFGRLIGHHSDMADALILADKIVLSSDSWWNRPANRMTVEHLEGEEGRPGEGPVFTKQHTLKVRSKPSPLDNGYCEYFTTKWYTRPQLKGKLLMTLGGRAAEEVFFRRSIGHHSDMADALILADKIVLSSDSWWNRPANRMTVEHLEGEEGRPGEGPVFTKQHTLKVRSKPGPLDNGFCEYFTTKWYTRPQLKGKLLMTLRGRAAEEVFFGRLIGHHSDMADALILADKIVLSSDSWWNRPANRMTVEHLEGEEGRPGEGPVFTKQHTLKVRSKPGPLDNGFCEYFTTKWYTRPQLKGKLLMTLRGRAAEEVFFGRLIGHHSDMADALILADKGKKVDPGKDLCSRSNTRWILWTTKNCSDEFKKLKVRSKPGPLDNGFCEYFTTKWYTRPQLKGKLLMTIRGRSAEEIFFGRSVGHHSDMADALILADKVRI</sequence>
<dbReference type="InterPro" id="IPR037219">
    <property type="entry name" value="Peptidase_M41-like"/>
</dbReference>
<protein>
    <submittedName>
        <fullName evidence="1">Uncharacterized protein</fullName>
    </submittedName>
</protein>
<gene>
    <name evidence="1" type="ORF">niasHT_035822</name>
</gene>
<dbReference type="EMBL" id="JBICBT010001352">
    <property type="protein sequence ID" value="KAL3071952.1"/>
    <property type="molecule type" value="Genomic_DNA"/>
</dbReference>
<dbReference type="Gene3D" id="1.20.58.760">
    <property type="entry name" value="Peptidase M41"/>
    <property type="match status" value="3"/>
</dbReference>
<dbReference type="SUPFAM" id="SSF140990">
    <property type="entry name" value="FtsH protease domain-like"/>
    <property type="match status" value="3"/>
</dbReference>
<keyword evidence="2" id="KW-1185">Reference proteome</keyword>
<proteinExistence type="predicted"/>
<name>A0ABD2HZ57_9BILA</name>
<dbReference type="AlphaFoldDB" id="A0ABD2HZ57"/>
<organism evidence="1 2">
    <name type="scientific">Heterodera trifolii</name>
    <dbReference type="NCBI Taxonomy" id="157864"/>
    <lineage>
        <taxon>Eukaryota</taxon>
        <taxon>Metazoa</taxon>
        <taxon>Ecdysozoa</taxon>
        <taxon>Nematoda</taxon>
        <taxon>Chromadorea</taxon>
        <taxon>Rhabditida</taxon>
        <taxon>Tylenchina</taxon>
        <taxon>Tylenchomorpha</taxon>
        <taxon>Tylenchoidea</taxon>
        <taxon>Heteroderidae</taxon>
        <taxon>Heteroderinae</taxon>
        <taxon>Heterodera</taxon>
    </lineage>
</organism>
<accession>A0ABD2HZ57</accession>